<dbReference type="Pfam" id="PF03176">
    <property type="entry name" value="MMPL"/>
    <property type="match status" value="2"/>
</dbReference>
<feature type="transmembrane region" description="Helical" evidence="7">
    <location>
        <begin position="160"/>
        <end position="176"/>
    </location>
</feature>
<dbReference type="InterPro" id="IPR023908">
    <property type="entry name" value="xxxLxxG_rpt"/>
</dbReference>
<dbReference type="Gene3D" id="1.10.287.950">
    <property type="entry name" value="Methyl-accepting chemotaxis protein"/>
    <property type="match status" value="2"/>
</dbReference>
<comment type="similarity">
    <text evidence="2">Belongs to the resistance-nodulation-cell division (RND) (TC 2.A.6) family. MmpL subfamily.</text>
</comment>
<feature type="transmembrane region" description="Helical" evidence="7">
    <location>
        <begin position="970"/>
        <end position="994"/>
    </location>
</feature>
<keyword evidence="4 7" id="KW-0812">Transmembrane</keyword>
<comment type="caution">
    <text evidence="9">The sequence shown here is derived from an EMBL/GenBank/DDBJ whole genome shotgun (WGS) entry which is preliminary data.</text>
</comment>
<dbReference type="InterPro" id="IPR050545">
    <property type="entry name" value="Mycobact_MmpL"/>
</dbReference>
<evidence type="ECO:0000256" key="5">
    <source>
        <dbReference type="ARBA" id="ARBA00022989"/>
    </source>
</evidence>
<evidence type="ECO:0000313" key="10">
    <source>
        <dbReference type="Proteomes" id="UP000050901"/>
    </source>
</evidence>
<feature type="domain" description="Membrane transport protein MMPL" evidence="8">
    <location>
        <begin position="870"/>
        <end position="1092"/>
    </location>
</feature>
<feature type="transmembrane region" description="Helical" evidence="7">
    <location>
        <begin position="216"/>
        <end position="235"/>
    </location>
</feature>
<feature type="transmembrane region" description="Helical" evidence="7">
    <location>
        <begin position="263"/>
        <end position="282"/>
    </location>
</feature>
<dbReference type="PANTHER" id="PTHR33406:SF6">
    <property type="entry name" value="MEMBRANE PROTEIN YDGH-RELATED"/>
    <property type="match status" value="1"/>
</dbReference>
<dbReference type="SUPFAM" id="SSF82866">
    <property type="entry name" value="Multidrug efflux transporter AcrB transmembrane domain"/>
    <property type="match status" value="2"/>
</dbReference>
<dbReference type="Gene3D" id="1.20.1640.10">
    <property type="entry name" value="Multidrug efflux transporter AcrB transmembrane domain"/>
    <property type="match status" value="2"/>
</dbReference>
<evidence type="ECO:0000256" key="1">
    <source>
        <dbReference type="ARBA" id="ARBA00004651"/>
    </source>
</evidence>
<dbReference type="GO" id="GO:0005886">
    <property type="term" value="C:plasma membrane"/>
    <property type="evidence" value="ECO:0007669"/>
    <property type="project" value="UniProtKB-SubCell"/>
</dbReference>
<feature type="transmembrane region" description="Helical" evidence="7">
    <location>
        <begin position="1000"/>
        <end position="1021"/>
    </location>
</feature>
<evidence type="ECO:0000256" key="6">
    <source>
        <dbReference type="ARBA" id="ARBA00023136"/>
    </source>
</evidence>
<organism evidence="9 10">
    <name type="scientific">Limosilactobacillus mucosae DSM 13345</name>
    <dbReference type="NCBI Taxonomy" id="1423771"/>
    <lineage>
        <taxon>Bacteria</taxon>
        <taxon>Bacillati</taxon>
        <taxon>Bacillota</taxon>
        <taxon>Bacilli</taxon>
        <taxon>Lactobacillales</taxon>
        <taxon>Lactobacillaceae</taxon>
        <taxon>Limosilactobacillus</taxon>
    </lineage>
</organism>
<dbReference type="Proteomes" id="UP000050901">
    <property type="component" value="Unassembled WGS sequence"/>
</dbReference>
<gene>
    <name evidence="9" type="ORF">FC47_GL000661</name>
</gene>
<accession>A0A0R1P3P3</accession>
<feature type="transmembrane region" description="Helical" evidence="7">
    <location>
        <begin position="1041"/>
        <end position="1067"/>
    </location>
</feature>
<comment type="subcellular location">
    <subcellularLocation>
        <location evidence="1">Cell membrane</location>
        <topology evidence="1">Multi-pass membrane protein</topology>
    </subcellularLocation>
</comment>
<evidence type="ECO:0000259" key="8">
    <source>
        <dbReference type="Pfam" id="PF03176"/>
    </source>
</evidence>
<evidence type="ECO:0000256" key="4">
    <source>
        <dbReference type="ARBA" id="ARBA00022692"/>
    </source>
</evidence>
<dbReference type="EMBL" id="AZEQ01000016">
    <property type="protein sequence ID" value="KRL24884.1"/>
    <property type="molecule type" value="Genomic_DNA"/>
</dbReference>
<feature type="transmembrane region" description="Helical" evidence="7">
    <location>
        <begin position="1079"/>
        <end position="1104"/>
    </location>
</feature>
<evidence type="ECO:0000313" key="9">
    <source>
        <dbReference type="EMBL" id="KRL24884.1"/>
    </source>
</evidence>
<dbReference type="PANTHER" id="PTHR33406">
    <property type="entry name" value="MEMBRANE PROTEIN MJ1562-RELATED"/>
    <property type="match status" value="1"/>
</dbReference>
<feature type="domain" description="Membrane transport protein MMPL" evidence="8">
    <location>
        <begin position="35"/>
        <end position="344"/>
    </location>
</feature>
<dbReference type="InterPro" id="IPR004869">
    <property type="entry name" value="MMPL_dom"/>
</dbReference>
<name>A0A0R1P3P3_LIMMU</name>
<protein>
    <recommendedName>
        <fullName evidence="8">Membrane transport protein MMPL domain-containing protein</fullName>
    </recommendedName>
</protein>
<evidence type="ECO:0000256" key="3">
    <source>
        <dbReference type="ARBA" id="ARBA00022475"/>
    </source>
</evidence>
<evidence type="ECO:0000256" key="7">
    <source>
        <dbReference type="SAM" id="Phobius"/>
    </source>
</evidence>
<feature type="transmembrane region" description="Helical" evidence="7">
    <location>
        <begin position="944"/>
        <end position="963"/>
    </location>
</feature>
<keyword evidence="6 7" id="KW-0472">Membrane</keyword>
<proteinExistence type="inferred from homology"/>
<dbReference type="InterPro" id="IPR011049">
    <property type="entry name" value="Serralysin-like_metalloprot_C"/>
</dbReference>
<dbReference type="AlphaFoldDB" id="A0A0R1P3P3"/>
<feature type="transmembrane region" description="Helical" evidence="7">
    <location>
        <begin position="183"/>
        <end position="204"/>
    </location>
</feature>
<feature type="transmembrane region" description="Helical" evidence="7">
    <location>
        <begin position="341"/>
        <end position="360"/>
    </location>
</feature>
<reference evidence="9 10" key="1">
    <citation type="journal article" date="2015" name="Genome Announc.">
        <title>Expanding the biotechnology potential of lactobacilli through comparative genomics of 213 strains and associated genera.</title>
        <authorList>
            <person name="Sun Z."/>
            <person name="Harris H.M."/>
            <person name="McCann A."/>
            <person name="Guo C."/>
            <person name="Argimon S."/>
            <person name="Zhang W."/>
            <person name="Yang X."/>
            <person name="Jeffery I.B."/>
            <person name="Cooney J.C."/>
            <person name="Kagawa T.F."/>
            <person name="Liu W."/>
            <person name="Song Y."/>
            <person name="Salvetti E."/>
            <person name="Wrobel A."/>
            <person name="Rasinkangas P."/>
            <person name="Parkhill J."/>
            <person name="Rea M.C."/>
            <person name="O'Sullivan O."/>
            <person name="Ritari J."/>
            <person name="Douillard F.P."/>
            <person name="Paul Ross R."/>
            <person name="Yang R."/>
            <person name="Briner A.E."/>
            <person name="Felis G.E."/>
            <person name="de Vos W.M."/>
            <person name="Barrangou R."/>
            <person name="Klaenhammer T.R."/>
            <person name="Caufield P.W."/>
            <person name="Cui Y."/>
            <person name="Zhang H."/>
            <person name="O'Toole P.W."/>
        </authorList>
    </citation>
    <scope>NUCLEOTIDE SEQUENCE [LARGE SCALE GENOMIC DNA]</scope>
    <source>
        <strain evidence="9 10">DSM 13345</strain>
    </source>
</reference>
<keyword evidence="3" id="KW-1003">Cell membrane</keyword>
<keyword evidence="5 7" id="KW-1133">Transmembrane helix</keyword>
<dbReference type="SUPFAM" id="SSF101967">
    <property type="entry name" value="Adhesin YadA, collagen-binding domain"/>
    <property type="match status" value="1"/>
</dbReference>
<dbReference type="NCBIfam" id="TIGR03057">
    <property type="entry name" value="xxxLxxG_by_4"/>
    <property type="match status" value="5"/>
</dbReference>
<evidence type="ECO:0000256" key="2">
    <source>
        <dbReference type="ARBA" id="ARBA00010157"/>
    </source>
</evidence>
<sequence length="1119" mass="119652">MISIFMLPNVNQLTREHSTISLPANVQSEVASTIGNHWGHHQNNTYQVVAVFNNQDGAMSKSDQKNVNQTIRYLKRHKSELGIKSMLTPYENSATKKNLISKDKTTELVQLNVSKKKSVSNINKQLTKAVKTDGIRTYITGADILQDDFSGAIQEGIKKTEVISVIFIFIVLVLVFRSPIVPLISLLTVGVSFITAFSIVTNLVKNFNFPFSNFTQVFMVIVLFGIGTDYNILLYDRFKANLGNGMDKFEAAKNAQWNAGKTILMSGSSILIGFSALGLARFSVYKSAAGVAVGVAVLLIVLLTLNMFFMTTMGKTMFWPVKTFNGESESPFWRFLSKHSLAHPIIALVLVLAVLSPFYFTYQNKLNYDDTAEIADSTPSKQGFLIVQKHFSKGTAEPATLYIKSNHTLDNEKDLKLIDQLTEQIKHTKGVKTVASVTQPSGSKIKKLYVNSQMKTVNNGVSTARNGLGKLSAGSQQMTNGLNSAATGTNQLNSGINSAATGANQLTSGLAQLSSGGNQMTSGLNQLSAGSQQLVNGMNQMSQQLSSQLTGANASQLQQLESGLPQINNGIQQLNSALQSAGTSINTTGIQSNLQNVASQAQIIGSQLEQAGNTLKSIQGSAGSSSSASLDSVMTQFKAAESQANLNDQQKAVMEGAMQQILSGIQSQIASQTNSQTSALASQLQSVAQNLQTAGNADKSLAGSLQNVAGSASSLQNLNTQVATLKAQVSQLAQASNVALPGAVSALQQLTSGLNQIQSALGQGTNALGQLNTGINKLAAASPQLSNGINSAYSGSQQLSAGMGQLSAGSLQLNTGINKLAQSSPQITNGLNQLNSGLGEGQSYLTGLQKSAAAETFYIPKSVLHSKTFKPAIDNYMSSNRKITKITIVFDTNPSDEKATKDAENISNMARKSLKGTALSNATVAMGGQSSRINDIKNTASGDFVRTAAIMLIGIGIALMLITHSLLQPVYILGSLLLAYISSLSINHWLVGIFMHRSMLAWNTPFFSFIMLIALGVDYSIFLMTRYREIDENKYLPGERIYYACAIIGTVVISAAIILSGTFAALIPSGIPTLIEVAMTVIVGLIILVIILPIVMTSTIYLSYPIRNHVKDNQNKRKD</sequence>
<feature type="transmembrane region" description="Helical" evidence="7">
    <location>
        <begin position="288"/>
        <end position="309"/>
    </location>
</feature>
<dbReference type="PATRIC" id="fig|1423771.3.peg.668"/>